<dbReference type="EMBL" id="WNWQ01000332">
    <property type="protein sequence ID" value="KAE9970330.1"/>
    <property type="molecule type" value="Genomic_DNA"/>
</dbReference>
<evidence type="ECO:0000313" key="2">
    <source>
        <dbReference type="EMBL" id="KAE9970330.1"/>
    </source>
</evidence>
<dbReference type="InterPro" id="IPR057559">
    <property type="entry name" value="SAM_6"/>
</dbReference>
<reference evidence="2 3" key="1">
    <citation type="submission" date="2019-11" db="EMBL/GenBank/DDBJ databases">
        <title>Venturia inaequalis Genome Resource.</title>
        <authorList>
            <person name="Lichtner F.J."/>
        </authorList>
    </citation>
    <scope>NUCLEOTIDE SEQUENCE [LARGE SCALE GENOMIC DNA]</scope>
    <source>
        <strain evidence="2">Bline_iso_100314</strain>
    </source>
</reference>
<organism evidence="2 3">
    <name type="scientific">Venturia inaequalis</name>
    <name type="common">Apple scab fungus</name>
    <dbReference type="NCBI Taxonomy" id="5025"/>
    <lineage>
        <taxon>Eukaryota</taxon>
        <taxon>Fungi</taxon>
        <taxon>Dikarya</taxon>
        <taxon>Ascomycota</taxon>
        <taxon>Pezizomycotina</taxon>
        <taxon>Dothideomycetes</taxon>
        <taxon>Pleosporomycetidae</taxon>
        <taxon>Venturiales</taxon>
        <taxon>Venturiaceae</taxon>
        <taxon>Venturia</taxon>
    </lineage>
</organism>
<dbReference type="Pfam" id="PF23395">
    <property type="entry name" value="SAM_6"/>
    <property type="match status" value="1"/>
</dbReference>
<dbReference type="Proteomes" id="UP000433883">
    <property type="component" value="Unassembled WGS sequence"/>
</dbReference>
<name>A0A8H3YR13_VENIN</name>
<evidence type="ECO:0000259" key="1">
    <source>
        <dbReference type="Pfam" id="PF23395"/>
    </source>
</evidence>
<sequence length="101" mass="11491">WEQFLRRVGLNAFAAQLVLTDLKDISDPDVQMGEASSSEINTSMSGRSDFGIRAFIRMDPQDRIQRFESLLGGRRVLGRVHRVLEQKWLSAANGFRQPTQL</sequence>
<proteinExistence type="predicted"/>
<feature type="domain" description="SAM-like" evidence="1">
    <location>
        <begin position="1"/>
        <end position="84"/>
    </location>
</feature>
<evidence type="ECO:0000313" key="3">
    <source>
        <dbReference type="Proteomes" id="UP000433883"/>
    </source>
</evidence>
<protein>
    <recommendedName>
        <fullName evidence="1">SAM-like domain-containing protein</fullName>
    </recommendedName>
</protein>
<accession>A0A8H3YR13</accession>
<dbReference type="AlphaFoldDB" id="A0A8H3YR13"/>
<comment type="caution">
    <text evidence="2">The sequence shown here is derived from an EMBL/GenBank/DDBJ whole genome shotgun (WGS) entry which is preliminary data.</text>
</comment>
<feature type="non-terminal residue" evidence="2">
    <location>
        <position position="1"/>
    </location>
</feature>
<gene>
    <name evidence="2" type="ORF">BLS_004965</name>
</gene>